<dbReference type="SUPFAM" id="SSF53474">
    <property type="entry name" value="alpha/beta-Hydrolases"/>
    <property type="match status" value="1"/>
</dbReference>
<proteinExistence type="inferred from homology"/>
<keyword evidence="2" id="KW-0378">Hydrolase</keyword>
<sequence length="283" mass="32655">MFNKHLSRNLNTDVYSIDLRNHGDSPRALPYDNLTLSKDVSEFILKQIVPNYGPNRKVSLVGYSLGGRIAMLTCLHRKVTPYLHKLISVDIPPKAMPALTDEIVVNYLAIMEILNAGQQYLQHKVTESVEHHKIPHLILKDSKNQWKSKVLNHFKKINSRNPSMSYYFSNGFTSYSANNDLSLGYPILYDIPLLNMPDYLSEIVKWPNLYVPPYNHDYIIHQKCQIPTLFIKALKSPFIPREHYQSLGAEFKNYRVVEINTTHNVIGERPKEFVKIVTDFLSA</sequence>
<comment type="similarity">
    <text evidence="1">Belongs to the AB hydrolase superfamily.</text>
</comment>
<reference evidence="5" key="1">
    <citation type="submission" date="2018-06" db="EMBL/GenBank/DDBJ databases">
        <authorList>
            <person name="Guldener U."/>
        </authorList>
    </citation>
    <scope>NUCLEOTIDE SEQUENCE [LARGE SCALE GENOMIC DNA]</scope>
    <source>
        <strain evidence="5">UTAD17</strain>
    </source>
</reference>
<dbReference type="VEuPathDB" id="FungiDB:SCODWIG_00332"/>
<accession>A0A376B1P4</accession>
<dbReference type="PANTHER" id="PTHR46118">
    <property type="entry name" value="PROTEIN ABHD11"/>
    <property type="match status" value="1"/>
</dbReference>
<evidence type="ECO:0000256" key="1">
    <source>
        <dbReference type="ARBA" id="ARBA00008645"/>
    </source>
</evidence>
<gene>
    <name evidence="4" type="ORF">SCODWIG_00332</name>
</gene>
<evidence type="ECO:0000313" key="5">
    <source>
        <dbReference type="Proteomes" id="UP000262825"/>
    </source>
</evidence>
<dbReference type="GO" id="GO:0005739">
    <property type="term" value="C:mitochondrion"/>
    <property type="evidence" value="ECO:0007669"/>
    <property type="project" value="TreeGrafter"/>
</dbReference>
<name>A0A376B1P4_9ASCO</name>
<dbReference type="InterPro" id="IPR000073">
    <property type="entry name" value="AB_hydrolase_1"/>
</dbReference>
<dbReference type="AlphaFoldDB" id="A0A376B1P4"/>
<dbReference type="GO" id="GO:0052689">
    <property type="term" value="F:carboxylic ester hydrolase activity"/>
    <property type="evidence" value="ECO:0007669"/>
    <property type="project" value="TreeGrafter"/>
</dbReference>
<feature type="domain" description="AB hydrolase-1" evidence="3">
    <location>
        <begin position="4"/>
        <end position="269"/>
    </location>
</feature>
<protein>
    <recommendedName>
        <fullName evidence="3">AB hydrolase-1 domain-containing protein</fullName>
    </recommendedName>
</protein>
<dbReference type="Gene3D" id="3.40.50.1820">
    <property type="entry name" value="alpha/beta hydrolase"/>
    <property type="match status" value="1"/>
</dbReference>
<dbReference type="Proteomes" id="UP000262825">
    <property type="component" value="Unassembled WGS sequence"/>
</dbReference>
<evidence type="ECO:0000256" key="2">
    <source>
        <dbReference type="ARBA" id="ARBA00022801"/>
    </source>
</evidence>
<keyword evidence="5" id="KW-1185">Reference proteome</keyword>
<evidence type="ECO:0000313" key="4">
    <source>
        <dbReference type="EMBL" id="SSD58571.1"/>
    </source>
</evidence>
<dbReference type="EMBL" id="UFAJ01000024">
    <property type="protein sequence ID" value="SSD58571.1"/>
    <property type="molecule type" value="Genomic_DNA"/>
</dbReference>
<evidence type="ECO:0000259" key="3">
    <source>
        <dbReference type="Pfam" id="PF00561"/>
    </source>
</evidence>
<dbReference type="InterPro" id="IPR029058">
    <property type="entry name" value="AB_hydrolase_fold"/>
</dbReference>
<organism evidence="4 5">
    <name type="scientific">Saccharomycodes ludwigii</name>
    <dbReference type="NCBI Taxonomy" id="36035"/>
    <lineage>
        <taxon>Eukaryota</taxon>
        <taxon>Fungi</taxon>
        <taxon>Dikarya</taxon>
        <taxon>Ascomycota</taxon>
        <taxon>Saccharomycotina</taxon>
        <taxon>Saccharomycetes</taxon>
        <taxon>Saccharomycodales</taxon>
        <taxon>Saccharomycodaceae</taxon>
        <taxon>Saccharomycodes</taxon>
    </lineage>
</organism>
<dbReference type="Pfam" id="PF00561">
    <property type="entry name" value="Abhydrolase_1"/>
    <property type="match status" value="1"/>
</dbReference>
<dbReference type="PANTHER" id="PTHR46118:SF4">
    <property type="entry name" value="PROTEIN ABHD11"/>
    <property type="match status" value="1"/>
</dbReference>